<evidence type="ECO:0000259" key="2">
    <source>
        <dbReference type="Pfam" id="PF07969"/>
    </source>
</evidence>
<proteinExistence type="predicted"/>
<dbReference type="Pfam" id="PF07969">
    <property type="entry name" value="Amidohydro_3"/>
    <property type="match status" value="1"/>
</dbReference>
<dbReference type="InterPro" id="IPR013108">
    <property type="entry name" value="Amidohydro_3"/>
</dbReference>
<organism evidence="3 4">
    <name type="scientific">Chryseolinea lacunae</name>
    <dbReference type="NCBI Taxonomy" id="2801331"/>
    <lineage>
        <taxon>Bacteria</taxon>
        <taxon>Pseudomonadati</taxon>
        <taxon>Bacteroidota</taxon>
        <taxon>Cytophagia</taxon>
        <taxon>Cytophagales</taxon>
        <taxon>Fulvivirgaceae</taxon>
        <taxon>Chryseolinea</taxon>
    </lineage>
</organism>
<dbReference type="Gene3D" id="3.20.20.140">
    <property type="entry name" value="Metal-dependent hydrolases"/>
    <property type="match status" value="2"/>
</dbReference>
<evidence type="ECO:0000313" key="3">
    <source>
        <dbReference type="EMBL" id="MBL0741187.1"/>
    </source>
</evidence>
<dbReference type="Proteomes" id="UP000613030">
    <property type="component" value="Unassembled WGS sequence"/>
</dbReference>
<accession>A0ABS1KR72</accession>
<dbReference type="SUPFAM" id="SSF51556">
    <property type="entry name" value="Metallo-dependent hydrolases"/>
    <property type="match status" value="1"/>
</dbReference>
<dbReference type="PANTHER" id="PTHR11647">
    <property type="entry name" value="HYDRANTOINASE/DIHYDROPYRIMIDINASE FAMILY MEMBER"/>
    <property type="match status" value="1"/>
</dbReference>
<protein>
    <submittedName>
        <fullName evidence="3">D-aminoacylase</fullName>
    </submittedName>
</protein>
<reference evidence="3 4" key="1">
    <citation type="submission" date="2021-01" db="EMBL/GenBank/DDBJ databases">
        <title>Chryseolinea sp. Jin1 Genome sequencing and assembly.</title>
        <authorList>
            <person name="Kim I."/>
        </authorList>
    </citation>
    <scope>NUCLEOTIDE SEQUENCE [LARGE SCALE GENOMIC DNA]</scope>
    <source>
        <strain evidence="3 4">Jin1</strain>
    </source>
</reference>
<feature type="region of interest" description="Disordered" evidence="1">
    <location>
        <begin position="536"/>
        <end position="555"/>
    </location>
</feature>
<dbReference type="RefSeq" id="WP_202008545.1">
    <property type="nucleotide sequence ID" value="NZ_JAERRB010000002.1"/>
</dbReference>
<dbReference type="Gene3D" id="2.30.40.10">
    <property type="entry name" value="Urease, subunit C, domain 1"/>
    <property type="match status" value="1"/>
</dbReference>
<dbReference type="InterPro" id="IPR050378">
    <property type="entry name" value="Metallo-dep_Hydrolases_sf"/>
</dbReference>
<dbReference type="EMBL" id="JAERRB010000002">
    <property type="protein sequence ID" value="MBL0741187.1"/>
    <property type="molecule type" value="Genomic_DNA"/>
</dbReference>
<keyword evidence="4" id="KW-1185">Reference proteome</keyword>
<dbReference type="CDD" id="cd01297">
    <property type="entry name" value="D-aminoacylase"/>
    <property type="match status" value="1"/>
</dbReference>
<evidence type="ECO:0000256" key="1">
    <source>
        <dbReference type="SAM" id="MobiDB-lite"/>
    </source>
</evidence>
<comment type="caution">
    <text evidence="3">The sequence shown here is derived from an EMBL/GenBank/DDBJ whole genome shotgun (WGS) entry which is preliminary data.</text>
</comment>
<dbReference type="InterPro" id="IPR011059">
    <property type="entry name" value="Metal-dep_hydrolase_composite"/>
</dbReference>
<dbReference type="PROSITE" id="PS51257">
    <property type="entry name" value="PROKAR_LIPOPROTEIN"/>
    <property type="match status" value="1"/>
</dbReference>
<gene>
    <name evidence="3" type="ORF">JI741_08145</name>
</gene>
<evidence type="ECO:0000313" key="4">
    <source>
        <dbReference type="Proteomes" id="UP000613030"/>
    </source>
</evidence>
<sequence length="555" mass="60865">MRYCLVLGVAFWIIIACRPRPKQEYDVIIRHGTVYDGSGGAPFTADIALQADTIAVIGNLDNAMGKKEIDATGLAVAPGFINMLSWADRSLLMDGSSMSDIKQGVTLEVFGEGWSAGPVKRKATAKPVDSLWTTLGGYFNYVQKKGISPNVASFVGATSIRIHEVGHDNRPPTAEELKRMKALVKQAMEEGAMGLGSSLIYAPADYASTEELIALAEVAGQYGGMYITHMRSESDNILSAMNETFRISKEAHIPAEIYHLKINHERNWNKVETVIAKLDSARKAGLKITANMYTYTASATGLTARLPTWVQEGGAAAMRKRLKNPATRARVLDEMRRGIPTKNSDPKDVMMLGFRLDSLNKLYLGKRLDEVARHHGKDADETVIDLVVRDKSTIAAVYFLISEANVKRMLTLPYVSFGSDAASMSEAKDFKDWGTHPRAYGTFARFLGKYVRDEKIVPLPEAIRRLTALPAANLKIQKRGSLKPGYYADLAVFDARTIADHATFESPKQYATGVQHVFVNGVQVLRNGEHTGARPGVVVHGPGWVKPKPGAKKLK</sequence>
<dbReference type="PANTHER" id="PTHR11647:SF1">
    <property type="entry name" value="COLLAPSIN RESPONSE MEDIATOR PROTEIN"/>
    <property type="match status" value="1"/>
</dbReference>
<name>A0ABS1KR72_9BACT</name>
<dbReference type="SUPFAM" id="SSF51338">
    <property type="entry name" value="Composite domain of metallo-dependent hydrolases"/>
    <property type="match status" value="1"/>
</dbReference>
<dbReference type="InterPro" id="IPR032466">
    <property type="entry name" value="Metal_Hydrolase"/>
</dbReference>
<feature type="domain" description="Amidohydrolase 3" evidence="2">
    <location>
        <begin position="170"/>
        <end position="524"/>
    </location>
</feature>